<dbReference type="InterPro" id="IPR017441">
    <property type="entry name" value="Protein_kinase_ATP_BS"/>
</dbReference>
<evidence type="ECO:0000256" key="1">
    <source>
        <dbReference type="ARBA" id="ARBA00004167"/>
    </source>
</evidence>
<evidence type="ECO:0000259" key="7">
    <source>
        <dbReference type="PROSITE" id="PS50011"/>
    </source>
</evidence>
<organism evidence="8 9">
    <name type="scientific">Hymenolepis diminuta</name>
    <name type="common">Rat tapeworm</name>
    <dbReference type="NCBI Taxonomy" id="6216"/>
    <lineage>
        <taxon>Eukaryota</taxon>
        <taxon>Metazoa</taxon>
        <taxon>Spiralia</taxon>
        <taxon>Lophotrochozoa</taxon>
        <taxon>Platyhelminthes</taxon>
        <taxon>Cestoda</taxon>
        <taxon>Eucestoda</taxon>
        <taxon>Cyclophyllidea</taxon>
        <taxon>Hymenolepididae</taxon>
        <taxon>Hymenolepis</taxon>
    </lineage>
</organism>
<evidence type="ECO:0000256" key="5">
    <source>
        <dbReference type="PIRSR" id="PIRSR000615-3"/>
    </source>
</evidence>
<dbReference type="Gene3D" id="1.10.510.10">
    <property type="entry name" value="Transferase(Phosphotransferase) domain 1"/>
    <property type="match status" value="1"/>
</dbReference>
<feature type="binding site" evidence="5">
    <location>
        <position position="140"/>
    </location>
    <ligand>
        <name>Mg(2+)</name>
        <dbReference type="ChEBI" id="CHEBI:18420"/>
    </ligand>
</feature>
<keyword evidence="5" id="KW-0479">Metal-binding</keyword>
<dbReference type="GO" id="GO:0022008">
    <property type="term" value="P:neurogenesis"/>
    <property type="evidence" value="ECO:0007669"/>
    <property type="project" value="TreeGrafter"/>
</dbReference>
<dbReference type="PANTHER" id="PTHR24416:SF566">
    <property type="entry name" value="EPIDERMAL GROWTH FACTOR RECEPTOR"/>
    <property type="match status" value="1"/>
</dbReference>
<dbReference type="GO" id="GO:0043066">
    <property type="term" value="P:negative regulation of apoptotic process"/>
    <property type="evidence" value="ECO:0007669"/>
    <property type="project" value="TreeGrafter"/>
</dbReference>
<dbReference type="GO" id="GO:0009925">
    <property type="term" value="C:basal plasma membrane"/>
    <property type="evidence" value="ECO:0007669"/>
    <property type="project" value="TreeGrafter"/>
</dbReference>
<dbReference type="PROSITE" id="PS50011">
    <property type="entry name" value="PROTEIN_KINASE_DOM"/>
    <property type="match status" value="1"/>
</dbReference>
<feature type="binding site" evidence="6">
    <location>
        <position position="30"/>
    </location>
    <ligand>
        <name>ATP</name>
        <dbReference type="ChEBI" id="CHEBI:30616"/>
    </ligand>
</feature>
<dbReference type="InterPro" id="IPR011009">
    <property type="entry name" value="Kinase-like_dom_sf"/>
</dbReference>
<keyword evidence="9" id="KW-1185">Reference proteome</keyword>
<reference evidence="8 9" key="1">
    <citation type="submission" date="2019-07" db="EMBL/GenBank/DDBJ databases">
        <authorList>
            <person name="Jastrzebski P J."/>
            <person name="Paukszto L."/>
            <person name="Jastrzebski P J."/>
        </authorList>
    </citation>
    <scope>NUCLEOTIDE SEQUENCE [LARGE SCALE GENOMIC DNA]</scope>
    <source>
        <strain evidence="8 9">WMS-il1</strain>
    </source>
</reference>
<keyword evidence="4 6" id="KW-0067">ATP-binding</keyword>
<sequence length="301" mass="33872">MDRLGGGNFGQVVKGIYHTPQGQDVEVAVKTLKESQIASTGEQTILSEAKTMTQLKHRHIVRLIGVCKAQHFMLILELAPLGPINKYLKKHLDTSVWVLTELMHQVAQGMAYLESCKLVHRDLAARNVLLVTQRFAKISDFGMSKALNFGNDYYRAASAGKWPLKWYAPECIYYFRFDSKSDVWSYGITLWEVFSYGERPYKDMKGAQILAMLDQGLRLPRPTRCPEAIYSVMQQCWNSEGARRPSFSELVLTMSRLAKGPLYPNNFSNCHADNTDHQQQRGNATAATVTGDSSAGAFAFF</sequence>
<dbReference type="GO" id="GO:0043235">
    <property type="term" value="C:receptor complex"/>
    <property type="evidence" value="ECO:0007669"/>
    <property type="project" value="TreeGrafter"/>
</dbReference>
<accession>A0A564Z7V0</accession>
<dbReference type="InterPro" id="IPR000719">
    <property type="entry name" value="Prot_kinase_dom"/>
</dbReference>
<proteinExistence type="predicted"/>
<dbReference type="EMBL" id="CABIJS010000694">
    <property type="protein sequence ID" value="VUZ55540.1"/>
    <property type="molecule type" value="Genomic_DNA"/>
</dbReference>
<dbReference type="GO" id="GO:0005524">
    <property type="term" value="F:ATP binding"/>
    <property type="evidence" value="ECO:0007669"/>
    <property type="project" value="UniProtKB-UniRule"/>
</dbReference>
<dbReference type="AlphaFoldDB" id="A0A564Z7V0"/>
<dbReference type="SUPFAM" id="SSF56112">
    <property type="entry name" value="Protein kinase-like (PK-like)"/>
    <property type="match status" value="1"/>
</dbReference>
<dbReference type="Proteomes" id="UP000321570">
    <property type="component" value="Unassembled WGS sequence"/>
</dbReference>
<evidence type="ECO:0000256" key="2">
    <source>
        <dbReference type="ARBA" id="ARBA00051243"/>
    </source>
</evidence>
<dbReference type="Pfam" id="PF07714">
    <property type="entry name" value="PK_Tyr_Ser-Thr"/>
    <property type="match status" value="1"/>
</dbReference>
<protein>
    <recommendedName>
        <fullName evidence="7">Protein kinase domain-containing protein</fullName>
    </recommendedName>
</protein>
<feature type="domain" description="Protein kinase" evidence="7">
    <location>
        <begin position="1"/>
        <end position="257"/>
    </location>
</feature>
<evidence type="ECO:0000313" key="8">
    <source>
        <dbReference type="EMBL" id="VUZ55540.1"/>
    </source>
</evidence>
<dbReference type="PROSITE" id="PS00107">
    <property type="entry name" value="PROTEIN_KINASE_ATP"/>
    <property type="match status" value="1"/>
</dbReference>
<dbReference type="PIRSF" id="PIRSF000615">
    <property type="entry name" value="TyrPK_CSF1-R"/>
    <property type="match status" value="1"/>
</dbReference>
<feature type="active site" description="Proton acceptor" evidence="3">
    <location>
        <position position="122"/>
    </location>
</feature>
<evidence type="ECO:0000256" key="3">
    <source>
        <dbReference type="PIRSR" id="PIRSR000615-1"/>
    </source>
</evidence>
<dbReference type="GO" id="GO:0004714">
    <property type="term" value="F:transmembrane receptor protein tyrosine kinase activity"/>
    <property type="evidence" value="ECO:0007669"/>
    <property type="project" value="UniProtKB-EC"/>
</dbReference>
<comment type="subcellular location">
    <subcellularLocation>
        <location evidence="1">Membrane</location>
        <topology evidence="1">Single-pass membrane protein</topology>
    </subcellularLocation>
</comment>
<evidence type="ECO:0000313" key="9">
    <source>
        <dbReference type="Proteomes" id="UP000321570"/>
    </source>
</evidence>
<dbReference type="InterPro" id="IPR001245">
    <property type="entry name" value="Ser-Thr/Tyr_kinase_cat_dom"/>
</dbReference>
<dbReference type="GO" id="GO:0008284">
    <property type="term" value="P:positive regulation of cell population proliferation"/>
    <property type="evidence" value="ECO:0007669"/>
    <property type="project" value="TreeGrafter"/>
</dbReference>
<dbReference type="InterPro" id="IPR020635">
    <property type="entry name" value="Tyr_kinase_cat_dom"/>
</dbReference>
<evidence type="ECO:0000256" key="4">
    <source>
        <dbReference type="PIRSR" id="PIRSR000615-2"/>
    </source>
</evidence>
<dbReference type="SMART" id="SM00219">
    <property type="entry name" value="TyrKc"/>
    <property type="match status" value="1"/>
</dbReference>
<dbReference type="Gene3D" id="3.30.200.20">
    <property type="entry name" value="Phosphorylase Kinase, domain 1"/>
    <property type="match status" value="1"/>
</dbReference>
<dbReference type="PROSITE" id="PS00109">
    <property type="entry name" value="PROTEIN_KINASE_TYR"/>
    <property type="match status" value="1"/>
</dbReference>
<keyword evidence="4 6" id="KW-0547">Nucleotide-binding</keyword>
<evidence type="ECO:0000256" key="6">
    <source>
        <dbReference type="PROSITE-ProRule" id="PRU10141"/>
    </source>
</evidence>
<dbReference type="InterPro" id="IPR050122">
    <property type="entry name" value="RTK"/>
</dbReference>
<gene>
    <name evidence="8" type="ORF">WMSIL1_LOCUS13333</name>
</gene>
<dbReference type="InterPro" id="IPR008266">
    <property type="entry name" value="Tyr_kinase_AS"/>
</dbReference>
<dbReference type="FunFam" id="1.10.510.10:FF:000216">
    <property type="entry name" value="Tyrosine-protein kinase SYK"/>
    <property type="match status" value="1"/>
</dbReference>
<keyword evidence="5" id="KW-0460">Magnesium</keyword>
<dbReference type="PANTHER" id="PTHR24416">
    <property type="entry name" value="TYROSINE-PROTEIN KINASE RECEPTOR"/>
    <property type="match status" value="1"/>
</dbReference>
<dbReference type="GO" id="GO:0046872">
    <property type="term" value="F:metal ion binding"/>
    <property type="evidence" value="ECO:0007669"/>
    <property type="project" value="UniProtKB-KW"/>
</dbReference>
<name>A0A564Z7V0_HYMDI</name>
<feature type="binding site" evidence="5">
    <location>
        <position position="127"/>
    </location>
    <ligand>
        <name>Mg(2+)</name>
        <dbReference type="ChEBI" id="CHEBI:18420"/>
    </ligand>
</feature>
<dbReference type="GO" id="GO:0007169">
    <property type="term" value="P:cell surface receptor protein tyrosine kinase signaling pathway"/>
    <property type="evidence" value="ECO:0007669"/>
    <property type="project" value="TreeGrafter"/>
</dbReference>
<comment type="catalytic activity">
    <reaction evidence="2">
        <text>L-tyrosyl-[protein] + ATP = O-phospho-L-tyrosyl-[protein] + ADP + H(+)</text>
        <dbReference type="Rhea" id="RHEA:10596"/>
        <dbReference type="Rhea" id="RHEA-COMP:10136"/>
        <dbReference type="Rhea" id="RHEA-COMP:20101"/>
        <dbReference type="ChEBI" id="CHEBI:15378"/>
        <dbReference type="ChEBI" id="CHEBI:30616"/>
        <dbReference type="ChEBI" id="CHEBI:46858"/>
        <dbReference type="ChEBI" id="CHEBI:61978"/>
        <dbReference type="ChEBI" id="CHEBI:456216"/>
        <dbReference type="EC" id="2.7.10.1"/>
    </reaction>
</comment>
<feature type="binding site" evidence="4">
    <location>
        <position position="126"/>
    </location>
    <ligand>
        <name>ATP</name>
        <dbReference type="ChEBI" id="CHEBI:30616"/>
    </ligand>
</feature>
<dbReference type="PRINTS" id="PR00109">
    <property type="entry name" value="TYRKINASE"/>
</dbReference>